<dbReference type="Proteomes" id="UP000286746">
    <property type="component" value="Unassembled WGS sequence"/>
</dbReference>
<dbReference type="EMBL" id="BHZD01000001">
    <property type="protein sequence ID" value="GCD48376.1"/>
    <property type="molecule type" value="Genomic_DNA"/>
</dbReference>
<accession>A0A401WGD4</accession>
<keyword evidence="2" id="KW-1185">Reference proteome</keyword>
<name>A0A401WGD4_STREY</name>
<comment type="caution">
    <text evidence="1">The sequence shown here is derived from an EMBL/GenBank/DDBJ whole genome shotgun (WGS) entry which is preliminary data.</text>
</comment>
<proteinExistence type="predicted"/>
<reference evidence="1 2" key="1">
    <citation type="submission" date="2018-11" db="EMBL/GenBank/DDBJ databases">
        <title>Whole genome sequence of Streptomyces paromomycinus NBRC 15454(T).</title>
        <authorList>
            <person name="Komaki H."/>
            <person name="Tamura T."/>
        </authorList>
    </citation>
    <scope>NUCLEOTIDE SEQUENCE [LARGE SCALE GENOMIC DNA]</scope>
    <source>
        <strain evidence="1 2">NBRC 15454</strain>
    </source>
</reference>
<evidence type="ECO:0000313" key="2">
    <source>
        <dbReference type="Proteomes" id="UP000286746"/>
    </source>
</evidence>
<organism evidence="1 2">
    <name type="scientific">Streptomyces paromomycinus</name>
    <name type="common">Streptomyces rimosus subsp. paromomycinus</name>
    <dbReference type="NCBI Taxonomy" id="92743"/>
    <lineage>
        <taxon>Bacteria</taxon>
        <taxon>Bacillati</taxon>
        <taxon>Actinomycetota</taxon>
        <taxon>Actinomycetes</taxon>
        <taxon>Kitasatosporales</taxon>
        <taxon>Streptomycetaceae</taxon>
        <taxon>Streptomyces</taxon>
    </lineage>
</organism>
<gene>
    <name evidence="1" type="ORF">GKJPGBOP_08173</name>
</gene>
<sequence length="303" mass="32108">MLSPTVIVGLHGFLTPFPWFDRVVERDDEGAGGAEDAEGSVEEDVLGSVVDRAGAYGWQTVSSWLTEDGRTTAAHEPTAWAHEEVGGDWTQDGRIHQLGWLQAGVLTDSPRPGLPLRPIVLVLTEALTRVGAMTFTGVHAVLPLAAVERNTAFQQAELAPWFGLADPDARHEVVVTVSCRTGTGGAGHGGLGMGDAEAVCEAVREMAQETVGFSVSVDSPGSGGRNRGALLERPGLDLDLDAGVHTVGMREVLRWDCRTREWSPDIAVWLVEMVVEGLRRSGRSVPVAVTASLATPVSPGYGS</sequence>
<evidence type="ECO:0000313" key="1">
    <source>
        <dbReference type="EMBL" id="GCD48376.1"/>
    </source>
</evidence>
<dbReference type="RefSeq" id="WP_125058300.1">
    <property type="nucleotide sequence ID" value="NZ_BHZD01000001.1"/>
</dbReference>
<protein>
    <submittedName>
        <fullName evidence="1">Uncharacterized protein</fullName>
    </submittedName>
</protein>
<dbReference type="AlphaFoldDB" id="A0A401WGD4"/>